<feature type="compositionally biased region" description="Basic residues" evidence="1">
    <location>
        <begin position="53"/>
        <end position="69"/>
    </location>
</feature>
<protein>
    <submittedName>
        <fullName evidence="3">Basic proline-rich protein</fullName>
    </submittedName>
</protein>
<reference evidence="3" key="1">
    <citation type="submission" date="2017-02" db="UniProtKB">
        <authorList>
            <consortium name="WormBaseParasite"/>
        </authorList>
    </citation>
    <scope>IDENTIFICATION</scope>
</reference>
<evidence type="ECO:0000256" key="1">
    <source>
        <dbReference type="SAM" id="MobiDB-lite"/>
    </source>
</evidence>
<feature type="compositionally biased region" description="Low complexity" evidence="1">
    <location>
        <begin position="70"/>
        <end position="86"/>
    </location>
</feature>
<feature type="compositionally biased region" description="Basic residues" evidence="1">
    <location>
        <begin position="1"/>
        <end position="12"/>
    </location>
</feature>
<dbReference type="Proteomes" id="UP000038045">
    <property type="component" value="Unplaced"/>
</dbReference>
<evidence type="ECO:0000313" key="3">
    <source>
        <dbReference type="WBParaSite" id="PTRK_0001267600.1"/>
    </source>
</evidence>
<feature type="compositionally biased region" description="Low complexity" evidence="1">
    <location>
        <begin position="155"/>
        <end position="172"/>
    </location>
</feature>
<feature type="compositionally biased region" description="Basic and acidic residues" evidence="1">
    <location>
        <begin position="97"/>
        <end position="108"/>
    </location>
</feature>
<feature type="region of interest" description="Disordered" evidence="1">
    <location>
        <begin position="1"/>
        <end position="235"/>
    </location>
</feature>
<keyword evidence="2" id="KW-1185">Reference proteome</keyword>
<dbReference type="WBParaSite" id="PTRK_0001267600.1">
    <property type="protein sequence ID" value="PTRK_0001267600.1"/>
    <property type="gene ID" value="PTRK_0001267600"/>
</dbReference>
<organism evidence="2 3">
    <name type="scientific">Parastrongyloides trichosuri</name>
    <name type="common">Possum-specific nematode worm</name>
    <dbReference type="NCBI Taxonomy" id="131310"/>
    <lineage>
        <taxon>Eukaryota</taxon>
        <taxon>Metazoa</taxon>
        <taxon>Ecdysozoa</taxon>
        <taxon>Nematoda</taxon>
        <taxon>Chromadorea</taxon>
        <taxon>Rhabditida</taxon>
        <taxon>Tylenchina</taxon>
        <taxon>Panagrolaimomorpha</taxon>
        <taxon>Strongyloidoidea</taxon>
        <taxon>Strongyloididae</taxon>
        <taxon>Parastrongyloides</taxon>
    </lineage>
</organism>
<dbReference type="AlphaFoldDB" id="A0A0N4ZVR3"/>
<accession>A0A0N4ZVR3</accession>
<feature type="compositionally biased region" description="Basic and acidic residues" evidence="1">
    <location>
        <begin position="13"/>
        <end position="27"/>
    </location>
</feature>
<proteinExistence type="predicted"/>
<sequence length="247" mass="26293">MAEGHGHHHARLRQGDDRRGLPPDDHVLPAGRPRRHADRADRDRKQGRAGSLHPRHAPAGRGRQGRRRGPLQGRTLPCPAAALTALDQGGRLLLPDCDARDPRPDSLPRRQPASLEARTAAPCEAAGHDGAGLPDHRRGHPDRPPARPRRRAGHRPGSGPVAAQLLVGQAAVHPRPARPAQVGLSLPSPDAEEPRDRARLLAAGPARREGGAASSPLALADPRPQTRPSLLPQTVPLKSLISAHTVT</sequence>
<evidence type="ECO:0000313" key="2">
    <source>
        <dbReference type="Proteomes" id="UP000038045"/>
    </source>
</evidence>
<name>A0A0N4ZVR3_PARTI</name>